<keyword evidence="3" id="KW-1185">Reference proteome</keyword>
<dbReference type="EMBL" id="WWCJ01000016">
    <property type="protein sequence ID" value="MYN04338.1"/>
    <property type="molecule type" value="Genomic_DNA"/>
</dbReference>
<reference evidence="2 3" key="1">
    <citation type="submission" date="2019-12" db="EMBL/GenBank/DDBJ databases">
        <title>Novel species isolated from a subtropical stream in China.</title>
        <authorList>
            <person name="Lu H."/>
        </authorList>
    </citation>
    <scope>NUCLEOTIDE SEQUENCE [LARGE SCALE GENOMIC DNA]</scope>
    <source>
        <strain evidence="2 3">DS3</strain>
    </source>
</reference>
<dbReference type="Proteomes" id="UP000448575">
    <property type="component" value="Unassembled WGS sequence"/>
</dbReference>
<dbReference type="AlphaFoldDB" id="A0A6N9HL08"/>
<dbReference type="Pfam" id="PF11391">
    <property type="entry name" value="DUF2798"/>
    <property type="match status" value="1"/>
</dbReference>
<protein>
    <submittedName>
        <fullName evidence="2">DUF2798 domain-containing protein</fullName>
    </submittedName>
</protein>
<name>A0A6N9HL08_9BURK</name>
<feature type="transmembrane region" description="Helical" evidence="1">
    <location>
        <begin position="41"/>
        <end position="60"/>
    </location>
</feature>
<gene>
    <name evidence="2" type="ORF">GTP41_19785</name>
</gene>
<proteinExistence type="predicted"/>
<evidence type="ECO:0000256" key="1">
    <source>
        <dbReference type="SAM" id="Phobius"/>
    </source>
</evidence>
<organism evidence="2 3">
    <name type="scientific">Pseudoduganella guangdongensis</name>
    <dbReference type="NCBI Taxonomy" id="2692179"/>
    <lineage>
        <taxon>Bacteria</taxon>
        <taxon>Pseudomonadati</taxon>
        <taxon>Pseudomonadota</taxon>
        <taxon>Betaproteobacteria</taxon>
        <taxon>Burkholderiales</taxon>
        <taxon>Oxalobacteraceae</taxon>
        <taxon>Telluria group</taxon>
        <taxon>Pseudoduganella</taxon>
    </lineage>
</organism>
<keyword evidence="1" id="KW-0472">Membrane</keyword>
<accession>A0A6N9HL08</accession>
<feature type="transmembrane region" description="Helical" evidence="1">
    <location>
        <begin position="9"/>
        <end position="29"/>
    </location>
</feature>
<dbReference type="RefSeq" id="WP_161027303.1">
    <property type="nucleotide sequence ID" value="NZ_WWCJ01000016.1"/>
</dbReference>
<evidence type="ECO:0000313" key="3">
    <source>
        <dbReference type="Proteomes" id="UP000448575"/>
    </source>
</evidence>
<dbReference type="InterPro" id="IPR021529">
    <property type="entry name" value="DUF2798"/>
</dbReference>
<comment type="caution">
    <text evidence="2">The sequence shown here is derived from an EMBL/GenBank/DDBJ whole genome shotgun (WGS) entry which is preliminary data.</text>
</comment>
<keyword evidence="1" id="KW-1133">Transmembrane helix</keyword>
<evidence type="ECO:0000313" key="2">
    <source>
        <dbReference type="EMBL" id="MYN04338.1"/>
    </source>
</evidence>
<keyword evidence="1" id="KW-0812">Transmembrane</keyword>
<sequence length="75" mass="8540">MPDLRTRMIFAALMSLMMSVIMSGWITWLNVGFQPNYADRWLHAFLAAWPAAFVSVMLIAPTVQRLTQRVSAALR</sequence>